<dbReference type="EMBL" id="LBTA01000001">
    <property type="protein sequence ID" value="KKQ33975.1"/>
    <property type="molecule type" value="Genomic_DNA"/>
</dbReference>
<dbReference type="AlphaFoldDB" id="A0A0G0H607"/>
<protein>
    <submittedName>
        <fullName evidence="1">Uncharacterized protein</fullName>
    </submittedName>
</protein>
<name>A0A0G0H607_9BACT</name>
<feature type="non-terminal residue" evidence="1">
    <location>
        <position position="1"/>
    </location>
</feature>
<sequence length="106" mass="12673">NPAFYKHTKDFTFLNDLIGRIPAEVSVMTQNNLAPHFTHQKIFFLTRDYESYKPEYVILDVRTGQNPNNFFGIKDIHGILELLQNDTKYELTYKTKDQFIFRRIRI</sequence>
<evidence type="ECO:0000313" key="1">
    <source>
        <dbReference type="EMBL" id="KKQ33975.1"/>
    </source>
</evidence>
<organism evidence="1 2">
    <name type="scientific">Candidatus Nomurabacteria bacterium GW2011_GWA1_37_20</name>
    <dbReference type="NCBI Taxonomy" id="1618729"/>
    <lineage>
        <taxon>Bacteria</taxon>
        <taxon>Candidatus Nomuraibacteriota</taxon>
    </lineage>
</organism>
<gene>
    <name evidence="1" type="ORF">US45_C0001G0014</name>
</gene>
<proteinExistence type="predicted"/>
<accession>A0A0G0H607</accession>
<reference evidence="1 2" key="1">
    <citation type="journal article" date="2015" name="Nature">
        <title>rRNA introns, odd ribosomes, and small enigmatic genomes across a large radiation of phyla.</title>
        <authorList>
            <person name="Brown C.T."/>
            <person name="Hug L.A."/>
            <person name="Thomas B.C."/>
            <person name="Sharon I."/>
            <person name="Castelle C.J."/>
            <person name="Singh A."/>
            <person name="Wilkins M.J."/>
            <person name="Williams K.H."/>
            <person name="Banfield J.F."/>
        </authorList>
    </citation>
    <scope>NUCLEOTIDE SEQUENCE [LARGE SCALE GENOMIC DNA]</scope>
</reference>
<evidence type="ECO:0000313" key="2">
    <source>
        <dbReference type="Proteomes" id="UP000034701"/>
    </source>
</evidence>
<comment type="caution">
    <text evidence="1">The sequence shown here is derived from an EMBL/GenBank/DDBJ whole genome shotgun (WGS) entry which is preliminary data.</text>
</comment>
<dbReference type="Proteomes" id="UP000034701">
    <property type="component" value="Unassembled WGS sequence"/>
</dbReference>